<feature type="DNA-binding region" description="Homeobox" evidence="13">
    <location>
        <begin position="480"/>
        <end position="539"/>
    </location>
</feature>
<dbReference type="InterPro" id="IPR001356">
    <property type="entry name" value="HD"/>
</dbReference>
<dbReference type="GO" id="GO:0032981">
    <property type="term" value="P:mitochondrial respiratory chain complex I assembly"/>
    <property type="evidence" value="ECO:0007669"/>
    <property type="project" value="TreeGrafter"/>
</dbReference>
<evidence type="ECO:0000313" key="15">
    <source>
        <dbReference type="EMBL" id="PRP83783.1"/>
    </source>
</evidence>
<keyword evidence="9" id="KW-0411">Iron-sulfur</keyword>
<dbReference type="PANTHER" id="PTHR42961:SF2">
    <property type="entry name" value="IRON-SULFUR PROTEIN NUBPL"/>
    <property type="match status" value="1"/>
</dbReference>
<dbReference type="GO" id="GO:0140663">
    <property type="term" value="F:ATP-dependent FeS chaperone activity"/>
    <property type="evidence" value="ECO:0007669"/>
    <property type="project" value="InterPro"/>
</dbReference>
<dbReference type="SUPFAM" id="SSF46689">
    <property type="entry name" value="Homeodomain-like"/>
    <property type="match status" value="1"/>
</dbReference>
<evidence type="ECO:0000256" key="2">
    <source>
        <dbReference type="ARBA" id="ARBA00004173"/>
    </source>
</evidence>
<dbReference type="GO" id="GO:0003677">
    <property type="term" value="F:DNA binding"/>
    <property type="evidence" value="ECO:0007669"/>
    <property type="project" value="UniProtKB-UniRule"/>
</dbReference>
<evidence type="ECO:0000256" key="8">
    <source>
        <dbReference type="ARBA" id="ARBA00023004"/>
    </source>
</evidence>
<evidence type="ECO:0000259" key="14">
    <source>
        <dbReference type="PROSITE" id="PS50071"/>
    </source>
</evidence>
<evidence type="ECO:0000256" key="9">
    <source>
        <dbReference type="ARBA" id="ARBA00023014"/>
    </source>
</evidence>
<protein>
    <recommendedName>
        <fullName evidence="12">Nucleotide-binding protein-like</fullName>
    </recommendedName>
</protein>
<keyword evidence="6" id="KW-0067">ATP-binding</keyword>
<gene>
    <name evidence="15" type="ORF">PROFUN_08981</name>
</gene>
<dbReference type="Gene3D" id="3.40.50.300">
    <property type="entry name" value="P-loop containing nucleotide triphosphate hydrolases"/>
    <property type="match status" value="1"/>
</dbReference>
<keyword evidence="5" id="KW-0547">Nucleotide-binding</keyword>
<evidence type="ECO:0000256" key="10">
    <source>
        <dbReference type="ARBA" id="ARBA00023128"/>
    </source>
</evidence>
<comment type="similarity">
    <text evidence="11">Belongs to the Mrp/NBP35 ATP-binding proteins family.</text>
</comment>
<evidence type="ECO:0000256" key="7">
    <source>
        <dbReference type="ARBA" id="ARBA00022946"/>
    </source>
</evidence>
<comment type="subcellular location">
    <subcellularLocation>
        <location evidence="2">Mitochondrion</location>
    </subcellularLocation>
    <subcellularLocation>
        <location evidence="13">Nucleus</location>
    </subcellularLocation>
</comment>
<evidence type="ECO:0000256" key="11">
    <source>
        <dbReference type="ARBA" id="ARBA00024036"/>
    </source>
</evidence>
<dbReference type="GO" id="GO:0005634">
    <property type="term" value="C:nucleus"/>
    <property type="evidence" value="ECO:0007669"/>
    <property type="project" value="UniProtKB-SubCell"/>
</dbReference>
<dbReference type="GO" id="GO:0005524">
    <property type="term" value="F:ATP binding"/>
    <property type="evidence" value="ECO:0007669"/>
    <property type="project" value="UniProtKB-KW"/>
</dbReference>
<evidence type="ECO:0000256" key="13">
    <source>
        <dbReference type="PROSITE-ProRule" id="PRU00108"/>
    </source>
</evidence>
<dbReference type="GO" id="GO:0016226">
    <property type="term" value="P:iron-sulfur cluster assembly"/>
    <property type="evidence" value="ECO:0007669"/>
    <property type="project" value="InterPro"/>
</dbReference>
<keyword evidence="13" id="KW-0238">DNA-binding</keyword>
<keyword evidence="3" id="KW-0004">4Fe-4S</keyword>
<dbReference type="Proteomes" id="UP000241769">
    <property type="component" value="Unassembled WGS sequence"/>
</dbReference>
<evidence type="ECO:0000256" key="1">
    <source>
        <dbReference type="ARBA" id="ARBA00001966"/>
    </source>
</evidence>
<accession>A0A2P6NIJ3</accession>
<comment type="cofactor">
    <cofactor evidence="1">
        <name>[4Fe-4S] cluster</name>
        <dbReference type="ChEBI" id="CHEBI:49883"/>
    </cofactor>
</comment>
<dbReference type="InterPro" id="IPR009057">
    <property type="entry name" value="Homeodomain-like_sf"/>
</dbReference>
<feature type="domain" description="Homeobox" evidence="14">
    <location>
        <begin position="478"/>
        <end position="538"/>
    </location>
</feature>
<dbReference type="Pfam" id="PF10609">
    <property type="entry name" value="ParA"/>
    <property type="match status" value="1"/>
</dbReference>
<evidence type="ECO:0000256" key="12">
    <source>
        <dbReference type="ARBA" id="ARBA00081370"/>
    </source>
</evidence>
<organism evidence="15 16">
    <name type="scientific">Planoprotostelium fungivorum</name>
    <dbReference type="NCBI Taxonomy" id="1890364"/>
    <lineage>
        <taxon>Eukaryota</taxon>
        <taxon>Amoebozoa</taxon>
        <taxon>Evosea</taxon>
        <taxon>Variosea</taxon>
        <taxon>Cavosteliida</taxon>
        <taxon>Cavosteliaceae</taxon>
        <taxon>Planoprotostelium</taxon>
    </lineage>
</organism>
<evidence type="ECO:0000256" key="5">
    <source>
        <dbReference type="ARBA" id="ARBA00022741"/>
    </source>
</evidence>
<name>A0A2P6NIJ3_9EUKA</name>
<dbReference type="CDD" id="cd02037">
    <property type="entry name" value="Mrp_NBP35"/>
    <property type="match status" value="1"/>
</dbReference>
<dbReference type="InterPro" id="IPR044304">
    <property type="entry name" value="NUBPL-like"/>
</dbReference>
<evidence type="ECO:0000256" key="3">
    <source>
        <dbReference type="ARBA" id="ARBA00022485"/>
    </source>
</evidence>
<dbReference type="InterPro" id="IPR027417">
    <property type="entry name" value="P-loop_NTPase"/>
</dbReference>
<evidence type="ECO:0000256" key="6">
    <source>
        <dbReference type="ARBA" id="ARBA00022840"/>
    </source>
</evidence>
<dbReference type="GO" id="GO:0051539">
    <property type="term" value="F:4 iron, 4 sulfur cluster binding"/>
    <property type="evidence" value="ECO:0007669"/>
    <property type="project" value="UniProtKB-KW"/>
</dbReference>
<dbReference type="EMBL" id="MDYQ01000076">
    <property type="protein sequence ID" value="PRP83783.1"/>
    <property type="molecule type" value="Genomic_DNA"/>
</dbReference>
<keyword evidence="7" id="KW-0809">Transit peptide</keyword>
<dbReference type="InterPro" id="IPR019591">
    <property type="entry name" value="Mrp/NBP35_ATP-bd"/>
</dbReference>
<dbReference type="InterPro" id="IPR033756">
    <property type="entry name" value="YlxH/NBP35"/>
</dbReference>
<comment type="caution">
    <text evidence="15">The sequence shown here is derived from an EMBL/GenBank/DDBJ whole genome shotgun (WGS) entry which is preliminary data.</text>
</comment>
<evidence type="ECO:0000256" key="4">
    <source>
        <dbReference type="ARBA" id="ARBA00022723"/>
    </source>
</evidence>
<evidence type="ECO:0000313" key="16">
    <source>
        <dbReference type="Proteomes" id="UP000241769"/>
    </source>
</evidence>
<reference evidence="15 16" key="1">
    <citation type="journal article" date="2018" name="Genome Biol. Evol.">
        <title>Multiple Roots of Fruiting Body Formation in Amoebozoa.</title>
        <authorList>
            <person name="Hillmann F."/>
            <person name="Forbes G."/>
            <person name="Novohradska S."/>
            <person name="Ferling I."/>
            <person name="Riege K."/>
            <person name="Groth M."/>
            <person name="Westermann M."/>
            <person name="Marz M."/>
            <person name="Spaller T."/>
            <person name="Winckler T."/>
            <person name="Schaap P."/>
            <person name="Glockner G."/>
        </authorList>
    </citation>
    <scope>NUCLEOTIDE SEQUENCE [LARGE SCALE GENOMIC DNA]</scope>
    <source>
        <strain evidence="15 16">Jena</strain>
    </source>
</reference>
<keyword evidence="8" id="KW-0408">Iron</keyword>
<dbReference type="AlphaFoldDB" id="A0A2P6NIJ3"/>
<dbReference type="HAMAP" id="MF_02040">
    <property type="entry name" value="Mrp_NBP35"/>
    <property type="match status" value="1"/>
</dbReference>
<keyword evidence="4" id="KW-0479">Metal-binding</keyword>
<dbReference type="GO" id="GO:0005759">
    <property type="term" value="C:mitochondrial matrix"/>
    <property type="evidence" value="ECO:0007669"/>
    <property type="project" value="UniProtKB-ARBA"/>
</dbReference>
<dbReference type="PANTHER" id="PTHR42961">
    <property type="entry name" value="IRON-SULFUR PROTEIN NUBPL"/>
    <property type="match status" value="1"/>
</dbReference>
<keyword evidence="13" id="KW-0371">Homeobox</keyword>
<dbReference type="PROSITE" id="PS50071">
    <property type="entry name" value="HOMEOBOX_2"/>
    <property type="match status" value="1"/>
</dbReference>
<dbReference type="STRING" id="1890364.A0A2P6NIJ3"/>
<dbReference type="OrthoDB" id="1741334at2759"/>
<proteinExistence type="inferred from homology"/>
<dbReference type="Gene3D" id="1.10.10.60">
    <property type="entry name" value="Homeodomain-like"/>
    <property type="match status" value="1"/>
</dbReference>
<keyword evidence="13" id="KW-0539">Nucleus</keyword>
<dbReference type="SUPFAM" id="SSF52540">
    <property type="entry name" value="P-loop containing nucleoside triphosphate hydrolases"/>
    <property type="match status" value="1"/>
</dbReference>
<keyword evidence="16" id="KW-1185">Reference proteome</keyword>
<dbReference type="FunFam" id="3.40.50.300:FF:000709">
    <property type="entry name" value="Iron-sulfur protein NUBPL isoform X1"/>
    <property type="match status" value="1"/>
</dbReference>
<keyword evidence="10" id="KW-0496">Mitochondrion</keyword>
<dbReference type="GO" id="GO:0046872">
    <property type="term" value="F:metal ion binding"/>
    <property type="evidence" value="ECO:0007669"/>
    <property type="project" value="UniProtKB-KW"/>
</dbReference>
<sequence length="605" mass="67521">MLRTTHHIVSHVNCHQPIRFHSRVTRGAHPPTRVSLPGISKIIAVASGKGGVGKSTTAVNLALAIASKDKRVALLDADIYGPSVPTLMNLKAERPEVDANNRMIPLSNYGIKCNSMGFLVEEDSAMIWRGPMLLRGTNWGDIDCMVIDLPPGTGDAQLSICQKVPLDGAVIVCTPQDLALLDAVRGANMFRKVDVPILGVVENMSYHVCGNCGEISHIFGHDGAKKTAEKMQLHFLGEVPLHGKIRELSDEGKPIVVAQPDSPQAKHYFDIAEKVMNRLDQVAADVAVRSRELTLNECGPISDIPSSIANDPKIGHMRHILRLWSCGAVSSVTKPTAEKIRQPARKGTLSFIRNDEKRTLNMLNMDLTMTRGLFDSEGGRWVQQNVEEDIDICGKRRLPSALDGSLRYVPQPPVSFMNEDTQHTKPKIILPSAFSFLMVADSSINSMYTPLDTAPSNSMLLPIDSSPFIPIPPTHHHTATPAKRHVYTQDQRIMLEVSFHKDRPWTEEDLKWLGGFTGLSHKTMRTWWSRRANRRQQRATNNLTDDQTAALSSAYHRDGREDIPMEDRQRLSSQLLIPRRRIMEWMSNHQECTCREGGAKRPRRE</sequence>
<dbReference type="InParanoid" id="A0A2P6NIJ3"/>